<evidence type="ECO:0000313" key="1">
    <source>
        <dbReference type="EMBL" id="KAK9834779.1"/>
    </source>
</evidence>
<sequence length="220" mass="23883">MIQLCAEQMEAALTVFMLHHLPIRSFAALRGPCHALRDIVDGAPCDILIAAVTAGRLLPSAIAERLSSSQSWQVVLGRHAAMVQRLRSGVCTSMKHLQLEADHRMSSLAWSPATQPLLAILTCQDHAAPRSNHLHLIHTSPFQQLLSPAGLPASTSIVLQAWISDKHLLCEISDRQGHAITVLNVWGGTSIEPVRMSQGQNLESATDTSADCQGHHCHIE</sequence>
<dbReference type="AlphaFoldDB" id="A0AAW1RLV8"/>
<accession>A0AAW1RLV8</accession>
<reference evidence="1 2" key="1">
    <citation type="journal article" date="2024" name="Nat. Commun.">
        <title>Phylogenomics reveals the evolutionary origins of lichenization in chlorophyte algae.</title>
        <authorList>
            <person name="Puginier C."/>
            <person name="Libourel C."/>
            <person name="Otte J."/>
            <person name="Skaloud P."/>
            <person name="Haon M."/>
            <person name="Grisel S."/>
            <person name="Petersen M."/>
            <person name="Berrin J.G."/>
            <person name="Delaux P.M."/>
            <person name="Dal Grande F."/>
            <person name="Keller J."/>
        </authorList>
    </citation>
    <scope>NUCLEOTIDE SEQUENCE [LARGE SCALE GENOMIC DNA]</scope>
    <source>
        <strain evidence="1 2">SAG 2145</strain>
    </source>
</reference>
<protein>
    <submittedName>
        <fullName evidence="1">Uncharacterized protein</fullName>
    </submittedName>
</protein>
<proteinExistence type="predicted"/>
<name>A0AAW1RLV8_9CHLO</name>
<organism evidence="1 2">
    <name type="scientific">Apatococcus lobatus</name>
    <dbReference type="NCBI Taxonomy" id="904363"/>
    <lineage>
        <taxon>Eukaryota</taxon>
        <taxon>Viridiplantae</taxon>
        <taxon>Chlorophyta</taxon>
        <taxon>core chlorophytes</taxon>
        <taxon>Trebouxiophyceae</taxon>
        <taxon>Chlorellales</taxon>
        <taxon>Chlorellaceae</taxon>
        <taxon>Apatococcus</taxon>
    </lineage>
</organism>
<keyword evidence="2" id="KW-1185">Reference proteome</keyword>
<gene>
    <name evidence="1" type="ORF">WJX74_010312</name>
</gene>
<dbReference type="EMBL" id="JALJOS010000009">
    <property type="protein sequence ID" value="KAK9834779.1"/>
    <property type="molecule type" value="Genomic_DNA"/>
</dbReference>
<evidence type="ECO:0000313" key="2">
    <source>
        <dbReference type="Proteomes" id="UP001438707"/>
    </source>
</evidence>
<dbReference type="Proteomes" id="UP001438707">
    <property type="component" value="Unassembled WGS sequence"/>
</dbReference>
<comment type="caution">
    <text evidence="1">The sequence shown here is derived from an EMBL/GenBank/DDBJ whole genome shotgun (WGS) entry which is preliminary data.</text>
</comment>